<dbReference type="GO" id="GO:0004056">
    <property type="term" value="F:argininosuccinate lyase activity"/>
    <property type="evidence" value="ECO:0007669"/>
    <property type="project" value="UniProtKB-UniRule"/>
</dbReference>
<dbReference type="NCBIfam" id="TIGR00838">
    <property type="entry name" value="argH"/>
    <property type="match status" value="1"/>
</dbReference>
<dbReference type="Gene3D" id="1.20.200.10">
    <property type="entry name" value="Fumarase/aspartase (Central domain)"/>
    <property type="match status" value="1"/>
</dbReference>
<keyword evidence="5 7" id="KW-0028">Amino-acid biosynthesis</keyword>
<dbReference type="UniPathway" id="UPA00068">
    <property type="reaction ID" value="UER00114"/>
</dbReference>
<feature type="domain" description="Argininosuccinate lyase C-terminal" evidence="9">
    <location>
        <begin position="369"/>
        <end position="437"/>
    </location>
</feature>
<evidence type="ECO:0000259" key="8">
    <source>
        <dbReference type="Pfam" id="PF00206"/>
    </source>
</evidence>
<dbReference type="InterPro" id="IPR029419">
    <property type="entry name" value="Arg_succ_lyase_C"/>
</dbReference>
<dbReference type="HAMAP" id="MF_00006">
    <property type="entry name" value="Arg_succ_lyase"/>
    <property type="match status" value="1"/>
</dbReference>
<dbReference type="PANTHER" id="PTHR43814">
    <property type="entry name" value="ARGININOSUCCINATE LYASE"/>
    <property type="match status" value="1"/>
</dbReference>
<dbReference type="Pfam" id="PF00206">
    <property type="entry name" value="Lyase_1"/>
    <property type="match status" value="1"/>
</dbReference>
<dbReference type="FunFam" id="1.20.200.10:FF:000015">
    <property type="entry name" value="argininosuccinate lyase isoform X2"/>
    <property type="match status" value="1"/>
</dbReference>
<feature type="domain" description="Fumarate lyase N-terminal" evidence="8">
    <location>
        <begin position="12"/>
        <end position="306"/>
    </location>
</feature>
<comment type="subcellular location">
    <subcellularLocation>
        <location evidence="7">Cytoplasm</location>
    </subcellularLocation>
</comment>
<dbReference type="eggNOG" id="COG0165">
    <property type="taxonomic scope" value="Bacteria"/>
</dbReference>
<dbReference type="InterPro" id="IPR020557">
    <property type="entry name" value="Fumarate_lyase_CS"/>
</dbReference>
<organism evidence="10 11">
    <name type="scientific">Desulfonatronospira thiodismutans ASO3-1</name>
    <dbReference type="NCBI Taxonomy" id="555779"/>
    <lineage>
        <taxon>Bacteria</taxon>
        <taxon>Pseudomonadati</taxon>
        <taxon>Thermodesulfobacteriota</taxon>
        <taxon>Desulfovibrionia</taxon>
        <taxon>Desulfovibrionales</taxon>
        <taxon>Desulfonatronovibrionaceae</taxon>
        <taxon>Desulfonatronospira</taxon>
    </lineage>
</organism>
<dbReference type="InterPro" id="IPR009049">
    <property type="entry name" value="Argininosuccinate_lyase"/>
</dbReference>
<proteinExistence type="inferred from homology"/>
<evidence type="ECO:0000256" key="1">
    <source>
        <dbReference type="ARBA" id="ARBA00000985"/>
    </source>
</evidence>
<dbReference type="InterPro" id="IPR024083">
    <property type="entry name" value="Fumarase/histidase_N"/>
</dbReference>
<dbReference type="GO" id="GO:0042450">
    <property type="term" value="P:L-arginine biosynthetic process via ornithine"/>
    <property type="evidence" value="ECO:0007669"/>
    <property type="project" value="UniProtKB-UniRule"/>
</dbReference>
<gene>
    <name evidence="7" type="primary">argH</name>
    <name evidence="10" type="ORF">Dthio_PD2809</name>
</gene>
<evidence type="ECO:0000256" key="7">
    <source>
        <dbReference type="HAMAP-Rule" id="MF_00006"/>
    </source>
</evidence>
<dbReference type="AlphaFoldDB" id="D6SL32"/>
<dbReference type="Proteomes" id="UP000005496">
    <property type="component" value="Unassembled WGS sequence"/>
</dbReference>
<evidence type="ECO:0000256" key="3">
    <source>
        <dbReference type="ARBA" id="ARBA00012338"/>
    </source>
</evidence>
<evidence type="ECO:0000256" key="4">
    <source>
        <dbReference type="ARBA" id="ARBA00022571"/>
    </source>
</evidence>
<dbReference type="InterPro" id="IPR008948">
    <property type="entry name" value="L-Aspartase-like"/>
</dbReference>
<evidence type="ECO:0000256" key="5">
    <source>
        <dbReference type="ARBA" id="ARBA00022605"/>
    </source>
</evidence>
<dbReference type="OrthoDB" id="9769623at2"/>
<keyword evidence="7" id="KW-0963">Cytoplasm</keyword>
<dbReference type="SUPFAM" id="SSF48557">
    <property type="entry name" value="L-aspartase-like"/>
    <property type="match status" value="1"/>
</dbReference>
<name>D6SL32_9BACT</name>
<dbReference type="PRINTS" id="PR00145">
    <property type="entry name" value="ARGSUCLYASE"/>
</dbReference>
<dbReference type="FunFam" id="1.10.40.30:FF:000001">
    <property type="entry name" value="Argininosuccinate lyase"/>
    <property type="match status" value="1"/>
</dbReference>
<keyword evidence="11" id="KW-1185">Reference proteome</keyword>
<dbReference type="EC" id="4.3.2.1" evidence="3 7"/>
<evidence type="ECO:0000313" key="10">
    <source>
        <dbReference type="EMBL" id="EFI35393.1"/>
    </source>
</evidence>
<dbReference type="Gene3D" id="1.10.275.10">
    <property type="entry name" value="Fumarase/aspartase (N-terminal domain)"/>
    <property type="match status" value="1"/>
</dbReference>
<comment type="caution">
    <text evidence="10">The sequence shown here is derived from an EMBL/GenBank/DDBJ whole genome shotgun (WGS) entry which is preliminary data.</text>
</comment>
<dbReference type="RefSeq" id="WP_008868525.1">
    <property type="nucleotide sequence ID" value="NZ_ACJN02000001.1"/>
</dbReference>
<dbReference type="EMBL" id="ACJN02000001">
    <property type="protein sequence ID" value="EFI35393.1"/>
    <property type="molecule type" value="Genomic_DNA"/>
</dbReference>
<dbReference type="InterPro" id="IPR000362">
    <property type="entry name" value="Fumarate_lyase_fam"/>
</dbReference>
<dbReference type="PANTHER" id="PTHR43814:SF1">
    <property type="entry name" value="ARGININOSUCCINATE LYASE"/>
    <property type="match status" value="1"/>
</dbReference>
<dbReference type="Gene3D" id="1.10.40.30">
    <property type="entry name" value="Fumarase/aspartase (C-terminal domain)"/>
    <property type="match status" value="1"/>
</dbReference>
<keyword evidence="4 7" id="KW-0055">Arginine biosynthesis</keyword>
<evidence type="ECO:0000256" key="2">
    <source>
        <dbReference type="ARBA" id="ARBA00004941"/>
    </source>
</evidence>
<evidence type="ECO:0000259" key="9">
    <source>
        <dbReference type="Pfam" id="PF14698"/>
    </source>
</evidence>
<comment type="catalytic activity">
    <reaction evidence="1 7">
        <text>2-(N(omega)-L-arginino)succinate = fumarate + L-arginine</text>
        <dbReference type="Rhea" id="RHEA:24020"/>
        <dbReference type="ChEBI" id="CHEBI:29806"/>
        <dbReference type="ChEBI" id="CHEBI:32682"/>
        <dbReference type="ChEBI" id="CHEBI:57472"/>
        <dbReference type="EC" id="4.3.2.1"/>
    </reaction>
</comment>
<dbReference type="PROSITE" id="PS00163">
    <property type="entry name" value="FUMARATE_LYASES"/>
    <property type="match status" value="1"/>
</dbReference>
<sequence>MKGQEKQKLWGGRFTSATSSLVEDFTQSLDFDRFLALHDLEGSRAHARMLAHAGIISEDELQQILSGLDRIENELEQDEFTWDPGLEDVHMNIEKRLTDLIGAPGQKLHTGRSRNDQVALDFRLYTAAALQEWQQVLKELIQALTRQAQAHRDTLIPGYTHLQPAQPVCLAQHLLAYARMFMRDHERIEDALPRVKVSPLGAAALAGTTYPLQPEQVAEHVGFEYVFKNSMDAVSDRDFVLEGLFIASMIMMHLSRLGEEIILWSNPGFGFIILPDAYSTGSSIMPQKKNPDVAELVRGKTGGVYGRLMALLTTMKALPLTYNRDMQEDKEPFIEAHRSVSSSLRVMAGMIAQTEFDRERMFGALKDGYLNATELADYLVARGMPFRQAHHITGRLVAFAEEKGLGLEDIDLDTFRSFSEIVDSDVYHVLDYQQAVKRRVTPGGTGPDSVDEQIRDIKGWMDRKNGGSV</sequence>
<keyword evidence="6 7" id="KW-0456">Lyase</keyword>
<dbReference type="CDD" id="cd01359">
    <property type="entry name" value="Argininosuccinate_lyase"/>
    <property type="match status" value="1"/>
</dbReference>
<dbReference type="FunFam" id="1.10.275.10:FF:000002">
    <property type="entry name" value="Argininosuccinate lyase"/>
    <property type="match status" value="1"/>
</dbReference>
<dbReference type="PRINTS" id="PR00149">
    <property type="entry name" value="FUMRATELYASE"/>
</dbReference>
<comment type="similarity">
    <text evidence="7">Belongs to the lyase 1 family. Argininosuccinate lyase subfamily.</text>
</comment>
<comment type="pathway">
    <text evidence="2 7">Amino-acid biosynthesis; L-arginine biosynthesis; L-arginine from L-ornithine and carbamoyl phosphate: step 3/3.</text>
</comment>
<dbReference type="Pfam" id="PF14698">
    <property type="entry name" value="ASL_C2"/>
    <property type="match status" value="1"/>
</dbReference>
<evidence type="ECO:0000313" key="11">
    <source>
        <dbReference type="Proteomes" id="UP000005496"/>
    </source>
</evidence>
<evidence type="ECO:0000256" key="6">
    <source>
        <dbReference type="ARBA" id="ARBA00023239"/>
    </source>
</evidence>
<accession>D6SL32</accession>
<reference evidence="10" key="1">
    <citation type="submission" date="2010-05" db="EMBL/GenBank/DDBJ databases">
        <title>The draft genome of Desulfonatronospira thiodismutans ASO3-1.</title>
        <authorList>
            <consortium name="US DOE Joint Genome Institute (JGI-PGF)"/>
            <person name="Lucas S."/>
            <person name="Copeland A."/>
            <person name="Lapidus A."/>
            <person name="Cheng J.-F."/>
            <person name="Bruce D."/>
            <person name="Goodwin L."/>
            <person name="Pitluck S."/>
            <person name="Chertkov O."/>
            <person name="Brettin T."/>
            <person name="Detter J.C."/>
            <person name="Han C."/>
            <person name="Land M.L."/>
            <person name="Hauser L."/>
            <person name="Kyrpides N."/>
            <person name="Mikhailova N."/>
            <person name="Muyzer G."/>
            <person name="Woyke T."/>
        </authorList>
    </citation>
    <scope>NUCLEOTIDE SEQUENCE [LARGE SCALE GENOMIC DNA]</scope>
    <source>
        <strain evidence="10">ASO3-1</strain>
    </source>
</reference>
<dbReference type="GO" id="GO:0005829">
    <property type="term" value="C:cytosol"/>
    <property type="evidence" value="ECO:0007669"/>
    <property type="project" value="TreeGrafter"/>
</dbReference>
<dbReference type="InterPro" id="IPR022761">
    <property type="entry name" value="Fumarate_lyase_N"/>
</dbReference>
<protein>
    <recommendedName>
        <fullName evidence="3 7">Argininosuccinate lyase</fullName>
        <shortName evidence="7">ASAL</shortName>
        <ecNumber evidence="3 7">4.3.2.1</ecNumber>
    </recommendedName>
    <alternativeName>
        <fullName evidence="7">Arginosuccinase</fullName>
    </alternativeName>
</protein>